<dbReference type="PANTHER" id="PTHR39176">
    <property type="entry name" value="PERIPLASMIC PROTEIN-RELATED"/>
    <property type="match status" value="1"/>
</dbReference>
<dbReference type="PANTHER" id="PTHR39176:SF1">
    <property type="entry name" value="PERIPLASMIC PROTEIN"/>
    <property type="match status" value="1"/>
</dbReference>
<sequence length="118" mass="13735">MKIRYYTIVLIALMFSINSFAQTQLEMNQAANAKYKKADAELNKVYKQLISILTQSEKLLLIQAEKDWVKFRDSSCKFESSQYEGGSIKPLVYSTCLEDLTRKRILEIKASIKERKEK</sequence>
<feature type="signal peptide" evidence="1">
    <location>
        <begin position="1"/>
        <end position="21"/>
    </location>
</feature>
<evidence type="ECO:0000259" key="2">
    <source>
        <dbReference type="Pfam" id="PF07007"/>
    </source>
</evidence>
<feature type="chain" id="PRO_5046660312" evidence="1">
    <location>
        <begin position="22"/>
        <end position="118"/>
    </location>
</feature>
<comment type="caution">
    <text evidence="3">The sequence shown here is derived from an EMBL/GenBank/DDBJ whole genome shotgun (WGS) entry which is preliminary data.</text>
</comment>
<dbReference type="RefSeq" id="WP_210791670.1">
    <property type="nucleotide sequence ID" value="NZ_JAGPXB010000018.1"/>
</dbReference>
<accession>A0ABS5D787</accession>
<dbReference type="InterPro" id="IPR009739">
    <property type="entry name" value="LprI-like_N"/>
</dbReference>
<name>A0ABS5D787_9FLAO</name>
<protein>
    <submittedName>
        <fullName evidence="3">DUF1311 domain-containing protein</fullName>
    </submittedName>
</protein>
<keyword evidence="4" id="KW-1185">Reference proteome</keyword>
<organism evidence="3 4">
    <name type="scientific">Flavobacterium erciyesense</name>
    <dbReference type="NCBI Taxonomy" id="2825842"/>
    <lineage>
        <taxon>Bacteria</taxon>
        <taxon>Pseudomonadati</taxon>
        <taxon>Bacteroidota</taxon>
        <taxon>Flavobacteriia</taxon>
        <taxon>Flavobacteriales</taxon>
        <taxon>Flavobacteriaceae</taxon>
        <taxon>Flavobacterium</taxon>
    </lineage>
</organism>
<dbReference type="Pfam" id="PF07007">
    <property type="entry name" value="LprI"/>
    <property type="match status" value="1"/>
</dbReference>
<dbReference type="EMBL" id="JAGPXB010000018">
    <property type="protein sequence ID" value="MBQ0909889.1"/>
    <property type="molecule type" value="Genomic_DNA"/>
</dbReference>
<feature type="domain" description="Lysozyme inhibitor LprI-like N-terminal" evidence="2">
    <location>
        <begin position="21"/>
        <end position="107"/>
    </location>
</feature>
<keyword evidence="1" id="KW-0732">Signal</keyword>
<gene>
    <name evidence="3" type="ORF">KBJ98_14345</name>
</gene>
<proteinExistence type="predicted"/>
<reference evidence="3 4" key="1">
    <citation type="submission" date="2021-04" db="EMBL/GenBank/DDBJ databases">
        <title>Description of novel Flavobacterium sp. F-328.</title>
        <authorList>
            <person name="Saticioglu I.B."/>
        </authorList>
    </citation>
    <scope>NUCLEOTIDE SEQUENCE [LARGE SCALE GENOMIC DNA]</scope>
    <source>
        <strain evidence="3 4">F-328</strain>
    </source>
</reference>
<evidence type="ECO:0000313" key="3">
    <source>
        <dbReference type="EMBL" id="MBQ0909889.1"/>
    </source>
</evidence>
<dbReference type="Gene3D" id="1.20.1270.180">
    <property type="match status" value="1"/>
</dbReference>
<evidence type="ECO:0000313" key="4">
    <source>
        <dbReference type="Proteomes" id="UP000679008"/>
    </source>
</evidence>
<evidence type="ECO:0000256" key="1">
    <source>
        <dbReference type="SAM" id="SignalP"/>
    </source>
</evidence>
<dbReference type="Proteomes" id="UP000679008">
    <property type="component" value="Unassembled WGS sequence"/>
</dbReference>